<sequence>MTMAEQQAANPPPPPTQQRRPRVREVSSRFMSPVTSSSSFSSSSSPLPRHHHHHHELEEAAGEDRKPQQRKLFKDKVRPDTPTATRSSRSSSSMMRQYHRSTPNLNHHLSAATKLLLLQSSTDREDHDDDNDSNAENDNPHHHHHSVSGSGSVSAPSSPHLIRSSMPEASARFLAERSVNRLNSAPSSSSSSSSDTPKFSRSLNFHRSSTVDNSFFHSIKPPEKQLLLKHQTQTPAAPPPPLPPVPLTHVPRKTKKSPAHAHQLDSHSLRMLHNRYLQWRFVNAKSQASIQSQTTLTQRTLYSLALNITQLYESVISKRIQLGLLRRTSSLSTILEAQMPYLDQWCALELDYSTSLSEAIQALMNVSHQVPVSGNIRIDISELGEALNSAITLMEATIFHFQSLIPKAEQTENVISKLAKVTAGERSFIEECGDLLSTTYKSQVVECSLSAQLIQLHQT</sequence>
<feature type="compositionally biased region" description="Pro residues" evidence="2">
    <location>
        <begin position="236"/>
        <end position="246"/>
    </location>
</feature>
<feature type="compositionally biased region" description="Low complexity" evidence="2">
    <location>
        <begin position="86"/>
        <end position="96"/>
    </location>
</feature>
<organism evidence="3 4">
    <name type="scientific">Turnera subulata</name>
    <dbReference type="NCBI Taxonomy" id="218843"/>
    <lineage>
        <taxon>Eukaryota</taxon>
        <taxon>Viridiplantae</taxon>
        <taxon>Streptophyta</taxon>
        <taxon>Embryophyta</taxon>
        <taxon>Tracheophyta</taxon>
        <taxon>Spermatophyta</taxon>
        <taxon>Magnoliopsida</taxon>
        <taxon>eudicotyledons</taxon>
        <taxon>Gunneridae</taxon>
        <taxon>Pentapetalae</taxon>
        <taxon>rosids</taxon>
        <taxon>fabids</taxon>
        <taxon>Malpighiales</taxon>
        <taxon>Passifloraceae</taxon>
        <taxon>Turnera</taxon>
    </lineage>
</organism>
<dbReference type="GO" id="GO:0005737">
    <property type="term" value="C:cytoplasm"/>
    <property type="evidence" value="ECO:0007669"/>
    <property type="project" value="TreeGrafter"/>
</dbReference>
<evidence type="ECO:0000256" key="2">
    <source>
        <dbReference type="SAM" id="MobiDB-lite"/>
    </source>
</evidence>
<dbReference type="Pfam" id="PF04484">
    <property type="entry name" value="QWRF"/>
    <property type="match status" value="1"/>
</dbReference>
<dbReference type="OrthoDB" id="542108at2759"/>
<evidence type="ECO:0000256" key="1">
    <source>
        <dbReference type="ARBA" id="ARBA00010016"/>
    </source>
</evidence>
<feature type="compositionally biased region" description="Basic residues" evidence="2">
    <location>
        <begin position="250"/>
        <end position="259"/>
    </location>
</feature>
<dbReference type="EMBL" id="JAKUCV010003559">
    <property type="protein sequence ID" value="KAJ4838428.1"/>
    <property type="molecule type" value="Genomic_DNA"/>
</dbReference>
<reference evidence="3" key="1">
    <citation type="submission" date="2022-02" db="EMBL/GenBank/DDBJ databases">
        <authorList>
            <person name="Henning P.M."/>
            <person name="McCubbin A.G."/>
            <person name="Shore J.S."/>
        </authorList>
    </citation>
    <scope>NUCLEOTIDE SEQUENCE</scope>
    <source>
        <strain evidence="3">F60SS</strain>
        <tissue evidence="3">Leaves</tissue>
    </source>
</reference>
<feature type="region of interest" description="Disordered" evidence="2">
    <location>
        <begin position="122"/>
        <end position="163"/>
    </location>
</feature>
<feature type="region of interest" description="Disordered" evidence="2">
    <location>
        <begin position="230"/>
        <end position="263"/>
    </location>
</feature>
<dbReference type="PANTHER" id="PTHR31807:SF6">
    <property type="entry name" value="PROTEIN ENDOSPERM DEFECTIVE 1-RELATED"/>
    <property type="match status" value="1"/>
</dbReference>
<feature type="region of interest" description="Disordered" evidence="2">
    <location>
        <begin position="1"/>
        <end position="106"/>
    </location>
</feature>
<gene>
    <name evidence="3" type="ORF">Tsubulata_020699</name>
</gene>
<reference evidence="3" key="2">
    <citation type="journal article" date="2023" name="Plants (Basel)">
        <title>Annotation of the Turnera subulata (Passifloraceae) Draft Genome Reveals the S-Locus Evolved after the Divergence of Turneroideae from Passifloroideae in a Stepwise Manner.</title>
        <authorList>
            <person name="Henning P.M."/>
            <person name="Roalson E.H."/>
            <person name="Mir W."/>
            <person name="McCubbin A.G."/>
            <person name="Shore J.S."/>
        </authorList>
    </citation>
    <scope>NUCLEOTIDE SEQUENCE</scope>
    <source>
        <strain evidence="3">F60SS</strain>
    </source>
</reference>
<comment type="caution">
    <text evidence="3">The sequence shown here is derived from an EMBL/GenBank/DDBJ whole genome shotgun (WGS) entry which is preliminary data.</text>
</comment>
<proteinExistence type="inferred from homology"/>
<name>A0A9Q0FV49_9ROSI</name>
<comment type="similarity">
    <text evidence="1">Belongs to the QWRF family.</text>
</comment>
<dbReference type="PANTHER" id="PTHR31807">
    <property type="entry name" value="AUGMIN FAMILY MEMBER"/>
    <property type="match status" value="1"/>
</dbReference>
<evidence type="ECO:0000313" key="4">
    <source>
        <dbReference type="Proteomes" id="UP001141552"/>
    </source>
</evidence>
<dbReference type="GO" id="GO:0051225">
    <property type="term" value="P:spindle assembly"/>
    <property type="evidence" value="ECO:0007669"/>
    <property type="project" value="TreeGrafter"/>
</dbReference>
<feature type="compositionally biased region" description="Low complexity" evidence="2">
    <location>
        <begin position="28"/>
        <end position="47"/>
    </location>
</feature>
<dbReference type="Proteomes" id="UP001141552">
    <property type="component" value="Unassembled WGS sequence"/>
</dbReference>
<dbReference type="InterPro" id="IPR007573">
    <property type="entry name" value="QWRF"/>
</dbReference>
<feature type="compositionally biased region" description="Acidic residues" evidence="2">
    <location>
        <begin position="126"/>
        <end position="135"/>
    </location>
</feature>
<dbReference type="GO" id="GO:0008017">
    <property type="term" value="F:microtubule binding"/>
    <property type="evidence" value="ECO:0007669"/>
    <property type="project" value="TreeGrafter"/>
</dbReference>
<protein>
    <submittedName>
        <fullName evidence="3">Uncharacterized protein</fullName>
    </submittedName>
</protein>
<feature type="compositionally biased region" description="Basic and acidic residues" evidence="2">
    <location>
        <begin position="55"/>
        <end position="79"/>
    </location>
</feature>
<evidence type="ECO:0000313" key="3">
    <source>
        <dbReference type="EMBL" id="KAJ4838428.1"/>
    </source>
</evidence>
<feature type="compositionally biased region" description="Low complexity" evidence="2">
    <location>
        <begin position="147"/>
        <end position="160"/>
    </location>
</feature>
<dbReference type="GO" id="GO:0005880">
    <property type="term" value="C:nuclear microtubule"/>
    <property type="evidence" value="ECO:0007669"/>
    <property type="project" value="TreeGrafter"/>
</dbReference>
<dbReference type="AlphaFoldDB" id="A0A9Q0FV49"/>
<keyword evidence="4" id="KW-1185">Reference proteome</keyword>
<accession>A0A9Q0FV49</accession>